<comment type="similarity">
    <text evidence="1">Belongs to the ACBP family.</text>
</comment>
<dbReference type="GO" id="GO:0006631">
    <property type="term" value="P:fatty acid metabolic process"/>
    <property type="evidence" value="ECO:0007669"/>
    <property type="project" value="TreeGrafter"/>
</dbReference>
<evidence type="ECO:0000256" key="2">
    <source>
        <dbReference type="ARBA" id="ARBA00023121"/>
    </source>
</evidence>
<dbReference type="SUPFAM" id="SSF47027">
    <property type="entry name" value="Acyl-CoA binding protein"/>
    <property type="match status" value="1"/>
</dbReference>
<name>A0A9Q0S198_9DIPT</name>
<dbReference type="Gene3D" id="1.20.80.10">
    <property type="match status" value="1"/>
</dbReference>
<dbReference type="OrthoDB" id="346910at2759"/>
<dbReference type="EMBL" id="WJQU01000003">
    <property type="protein sequence ID" value="KAJ6639693.1"/>
    <property type="molecule type" value="Genomic_DNA"/>
</dbReference>
<protein>
    <submittedName>
        <fullName evidence="4">Acyl-CoA-binding protein</fullName>
    </submittedName>
</protein>
<dbReference type="PROSITE" id="PS51228">
    <property type="entry name" value="ACB_2"/>
    <property type="match status" value="1"/>
</dbReference>
<dbReference type="Pfam" id="PF00887">
    <property type="entry name" value="ACBP"/>
    <property type="match status" value="1"/>
</dbReference>
<dbReference type="PANTHER" id="PTHR23310:SF62">
    <property type="entry name" value="ACYL-COA BINDING PROTEIN 1, ISOFORM A"/>
    <property type="match status" value="1"/>
</dbReference>
<sequence>MEDKVELEKAFSKAATRARAMTTRKLLTDEERAELLGLFKQGSMGDGNVWKMFKDKNFLVSDTTNVAKNVNWIGLRGMSQTEAKQKYIELVEELMKKYCVVFPPSRYGSMASLSSACTMYTYVPPSRKQFNEI</sequence>
<organism evidence="4 5">
    <name type="scientific">Pseudolycoriella hygida</name>
    <dbReference type="NCBI Taxonomy" id="35572"/>
    <lineage>
        <taxon>Eukaryota</taxon>
        <taxon>Metazoa</taxon>
        <taxon>Ecdysozoa</taxon>
        <taxon>Arthropoda</taxon>
        <taxon>Hexapoda</taxon>
        <taxon>Insecta</taxon>
        <taxon>Pterygota</taxon>
        <taxon>Neoptera</taxon>
        <taxon>Endopterygota</taxon>
        <taxon>Diptera</taxon>
        <taxon>Nematocera</taxon>
        <taxon>Sciaroidea</taxon>
        <taxon>Sciaridae</taxon>
        <taxon>Pseudolycoriella</taxon>
    </lineage>
</organism>
<dbReference type="InterPro" id="IPR035984">
    <property type="entry name" value="Acyl-CoA-binding_sf"/>
</dbReference>
<dbReference type="InterPro" id="IPR014352">
    <property type="entry name" value="FERM/acyl-CoA-bd_prot_sf"/>
</dbReference>
<dbReference type="AlphaFoldDB" id="A0A9Q0S198"/>
<feature type="domain" description="ACB" evidence="3">
    <location>
        <begin position="7"/>
        <end position="100"/>
    </location>
</feature>
<accession>A0A9Q0S198</accession>
<proteinExistence type="inferred from homology"/>
<comment type="caution">
    <text evidence="4">The sequence shown here is derived from an EMBL/GenBank/DDBJ whole genome shotgun (WGS) entry which is preliminary data.</text>
</comment>
<evidence type="ECO:0000313" key="5">
    <source>
        <dbReference type="Proteomes" id="UP001151699"/>
    </source>
</evidence>
<dbReference type="GO" id="GO:0000062">
    <property type="term" value="F:fatty-acyl-CoA binding"/>
    <property type="evidence" value="ECO:0007669"/>
    <property type="project" value="InterPro"/>
</dbReference>
<keyword evidence="5" id="KW-1185">Reference proteome</keyword>
<evidence type="ECO:0000313" key="4">
    <source>
        <dbReference type="EMBL" id="KAJ6639693.1"/>
    </source>
</evidence>
<gene>
    <name evidence="4" type="primary">Dbi</name>
    <name evidence="4" type="ORF">Bhyg_12440</name>
</gene>
<dbReference type="Proteomes" id="UP001151699">
    <property type="component" value="Chromosome X"/>
</dbReference>
<reference evidence="4" key="1">
    <citation type="submission" date="2022-07" db="EMBL/GenBank/DDBJ databases">
        <authorList>
            <person name="Trinca V."/>
            <person name="Uliana J.V.C."/>
            <person name="Torres T.T."/>
            <person name="Ward R.J."/>
            <person name="Monesi N."/>
        </authorList>
    </citation>
    <scope>NUCLEOTIDE SEQUENCE</scope>
    <source>
        <strain evidence="4">HSMRA1968</strain>
        <tissue evidence="4">Whole embryos</tissue>
    </source>
</reference>
<evidence type="ECO:0000256" key="1">
    <source>
        <dbReference type="ARBA" id="ARBA00005567"/>
    </source>
</evidence>
<dbReference type="InterPro" id="IPR000582">
    <property type="entry name" value="Acyl-CoA-binding_protein"/>
</dbReference>
<dbReference type="PANTHER" id="PTHR23310">
    <property type="entry name" value="ACYL-COA-BINDING PROTEIN, ACBP"/>
    <property type="match status" value="1"/>
</dbReference>
<keyword evidence="2" id="KW-0446">Lipid-binding</keyword>
<evidence type="ECO:0000259" key="3">
    <source>
        <dbReference type="PROSITE" id="PS51228"/>
    </source>
</evidence>